<evidence type="ECO:0000313" key="2">
    <source>
        <dbReference type="Proteomes" id="UP001162480"/>
    </source>
</evidence>
<name>A0AA36B3Z2_OCTVU</name>
<evidence type="ECO:0000313" key="1">
    <source>
        <dbReference type="EMBL" id="CAI9727486.1"/>
    </source>
</evidence>
<reference evidence="1" key="1">
    <citation type="submission" date="2023-08" db="EMBL/GenBank/DDBJ databases">
        <authorList>
            <person name="Alioto T."/>
            <person name="Alioto T."/>
            <person name="Gomez Garrido J."/>
        </authorList>
    </citation>
    <scope>NUCLEOTIDE SEQUENCE</scope>
</reference>
<organism evidence="1 2">
    <name type="scientific">Octopus vulgaris</name>
    <name type="common">Common octopus</name>
    <dbReference type="NCBI Taxonomy" id="6645"/>
    <lineage>
        <taxon>Eukaryota</taxon>
        <taxon>Metazoa</taxon>
        <taxon>Spiralia</taxon>
        <taxon>Lophotrochozoa</taxon>
        <taxon>Mollusca</taxon>
        <taxon>Cephalopoda</taxon>
        <taxon>Coleoidea</taxon>
        <taxon>Octopodiformes</taxon>
        <taxon>Octopoda</taxon>
        <taxon>Incirrata</taxon>
        <taxon>Octopodidae</taxon>
        <taxon>Octopus</taxon>
    </lineage>
</organism>
<gene>
    <name evidence="1" type="ORF">OCTVUL_1B003497</name>
</gene>
<dbReference type="EMBL" id="OX597822">
    <property type="protein sequence ID" value="CAI9727486.1"/>
    <property type="molecule type" value="Genomic_DNA"/>
</dbReference>
<proteinExistence type="predicted"/>
<keyword evidence="2" id="KW-1185">Reference proteome</keyword>
<protein>
    <submittedName>
        <fullName evidence="1">Uncharacterized protein</fullName>
    </submittedName>
</protein>
<accession>A0AA36B3Z2</accession>
<dbReference type="Proteomes" id="UP001162480">
    <property type="component" value="Chromosome 9"/>
</dbReference>
<dbReference type="AlphaFoldDB" id="A0AA36B3Z2"/>
<sequence>MFSAIRDVLFARHCVNTRTKAPSMTPEKYGIVMVSNTEIALLISASTYNIYHLKMIFLKNNILRYNILKHTSIAFFSLRQFNASNFVADETEED</sequence>